<gene>
    <name evidence="1" type="ORF">OSR52_06475</name>
</gene>
<evidence type="ECO:0008006" key="3">
    <source>
        <dbReference type="Google" id="ProtNLM"/>
    </source>
</evidence>
<organism evidence="1 2">
    <name type="scientific">Galbibacter pacificus</name>
    <dbReference type="NCBI Taxonomy" id="2996052"/>
    <lineage>
        <taxon>Bacteria</taxon>
        <taxon>Pseudomonadati</taxon>
        <taxon>Bacteroidota</taxon>
        <taxon>Flavobacteriia</taxon>
        <taxon>Flavobacteriales</taxon>
        <taxon>Flavobacteriaceae</taxon>
        <taxon>Galbibacter</taxon>
    </lineage>
</organism>
<name>A0ABT6FQG4_9FLAO</name>
<accession>A0ABT6FQG4</accession>
<dbReference type="SUPFAM" id="SSF52833">
    <property type="entry name" value="Thioredoxin-like"/>
    <property type="match status" value="1"/>
</dbReference>
<sequence>MGIIATNENQIKFIFDSSTKLGRECQAYAASAGAKILAIDINKTKIADTEWAEIAERVGKTLPELIATDHPAFTNTYGTNVELDENDALKVLNKHPEAFVYPIAIRGNEAIVAHSFSDVLKLVKPDSSGIDIP</sequence>
<evidence type="ECO:0000313" key="1">
    <source>
        <dbReference type="EMBL" id="MDG3585510.1"/>
    </source>
</evidence>
<reference evidence="1" key="1">
    <citation type="submission" date="2022-11" db="EMBL/GenBank/DDBJ databases">
        <title>High-quality draft genome sequence of Galbibacter sp. strain CMA-7.</title>
        <authorList>
            <person name="Wei L."/>
            <person name="Dong C."/>
            <person name="Shao Z."/>
        </authorList>
    </citation>
    <scope>NUCLEOTIDE SEQUENCE</scope>
    <source>
        <strain evidence="1">CMA-7</strain>
    </source>
</reference>
<dbReference type="Proteomes" id="UP001153642">
    <property type="component" value="Unassembled WGS sequence"/>
</dbReference>
<protein>
    <recommendedName>
        <fullName evidence="3">Arsenate reductase</fullName>
    </recommendedName>
</protein>
<proteinExistence type="predicted"/>
<dbReference type="InterPro" id="IPR036249">
    <property type="entry name" value="Thioredoxin-like_sf"/>
</dbReference>
<evidence type="ECO:0000313" key="2">
    <source>
        <dbReference type="Proteomes" id="UP001153642"/>
    </source>
</evidence>
<dbReference type="Gene3D" id="3.40.30.10">
    <property type="entry name" value="Glutaredoxin"/>
    <property type="match status" value="1"/>
</dbReference>
<comment type="caution">
    <text evidence="1">The sequence shown here is derived from an EMBL/GenBank/DDBJ whole genome shotgun (WGS) entry which is preliminary data.</text>
</comment>
<keyword evidence="2" id="KW-1185">Reference proteome</keyword>
<dbReference type="RefSeq" id="WP_277899224.1">
    <property type="nucleotide sequence ID" value="NZ_JAPMUA010000002.1"/>
</dbReference>
<dbReference type="EMBL" id="JAPMUA010000002">
    <property type="protein sequence ID" value="MDG3585510.1"/>
    <property type="molecule type" value="Genomic_DNA"/>
</dbReference>